<evidence type="ECO:0000313" key="3">
    <source>
        <dbReference type="Proteomes" id="UP001320159"/>
    </source>
</evidence>
<dbReference type="Proteomes" id="UP001320159">
    <property type="component" value="Unassembled WGS sequence"/>
</dbReference>
<organism evidence="2 3">
    <name type="scientific">Methanooceanicella nereidis</name>
    <dbReference type="NCBI Taxonomy" id="2052831"/>
    <lineage>
        <taxon>Archaea</taxon>
        <taxon>Methanobacteriati</taxon>
        <taxon>Methanobacteriota</taxon>
        <taxon>Stenosarchaea group</taxon>
        <taxon>Methanomicrobia</taxon>
        <taxon>Methanocellales</taxon>
        <taxon>Methanocellaceae</taxon>
        <taxon>Methanooceanicella</taxon>
    </lineage>
</organism>
<reference evidence="2 3" key="1">
    <citation type="submission" date="2017-11" db="EMBL/GenBank/DDBJ databases">
        <title>Isolation and Characterization of Family Methanocellaceae Species from Potential Methane Hydrate Area Offshore Southwestern Taiwan.</title>
        <authorList>
            <person name="Zhang W.-L."/>
            <person name="Chen W.-C."/>
            <person name="Lai M.-C."/>
            <person name="Chen S.-C."/>
        </authorList>
    </citation>
    <scope>NUCLEOTIDE SEQUENCE [LARGE SCALE GENOMIC DNA]</scope>
    <source>
        <strain evidence="2 3">CWC-04</strain>
    </source>
</reference>
<keyword evidence="1" id="KW-0812">Transmembrane</keyword>
<feature type="transmembrane region" description="Helical" evidence="1">
    <location>
        <begin position="92"/>
        <end position="116"/>
    </location>
</feature>
<dbReference type="AlphaFoldDB" id="A0AAP2RDX4"/>
<keyword evidence="3" id="KW-1185">Reference proteome</keyword>
<sequence>MKRISNMTIIHNGLDIIILAYFKLGEIMDMDNDIMTRHGDSTTDKNTGFSWTYHIPLIKNSVLWRDLLLAFGIPVIFLGILLLFIMGGEDLLMIFMILGSVSAFLFFLIVIALIILKIIYGRGVETVFYFDDKGVGYESGRTSKKVGHGLAILGSLSGSPTAAGAGMLAASRDSGYMKWNEIGSVKLYNRGRVIYLRGKMLINPFALYCTRDNFDAVSEYVKKHATDAKIIEKR</sequence>
<protein>
    <submittedName>
        <fullName evidence="2">Uncharacterized protein</fullName>
    </submittedName>
</protein>
<gene>
    <name evidence="2" type="ORF">CUJ83_12820</name>
</gene>
<accession>A0AAP2RDX4</accession>
<evidence type="ECO:0000256" key="1">
    <source>
        <dbReference type="SAM" id="Phobius"/>
    </source>
</evidence>
<name>A0AAP2RDX4_9EURY</name>
<dbReference type="EMBL" id="PGCK01000011">
    <property type="protein sequence ID" value="MCD1295879.1"/>
    <property type="molecule type" value="Genomic_DNA"/>
</dbReference>
<proteinExistence type="predicted"/>
<feature type="transmembrane region" description="Helical" evidence="1">
    <location>
        <begin position="67"/>
        <end position="86"/>
    </location>
</feature>
<keyword evidence="1" id="KW-1133">Transmembrane helix</keyword>
<evidence type="ECO:0000313" key="2">
    <source>
        <dbReference type="EMBL" id="MCD1295879.1"/>
    </source>
</evidence>
<comment type="caution">
    <text evidence="2">The sequence shown here is derived from an EMBL/GenBank/DDBJ whole genome shotgun (WGS) entry which is preliminary data.</text>
</comment>
<keyword evidence="1" id="KW-0472">Membrane</keyword>